<evidence type="ECO:0000259" key="2">
    <source>
        <dbReference type="Pfam" id="PF03968"/>
    </source>
</evidence>
<reference evidence="3 6" key="4">
    <citation type="journal article" date="2021" name="Syst. Appl. Microbiol.">
        <title>nCampylobacter vulpis sp. nov. isolated from wild red foxes.</title>
        <authorList>
            <person name="Parisi A."/>
            <person name="Chiara M."/>
            <person name="Caffara M."/>
            <person name="Mion D."/>
            <person name="Miller W.G."/>
            <person name="Caruso M."/>
            <person name="Manzari C."/>
            <person name="Florio D."/>
            <person name="Capozzi L."/>
            <person name="D'Erchia A.M."/>
            <person name="Manzulli V."/>
            <person name="Zanoni R.G."/>
        </authorList>
    </citation>
    <scope>NUCLEOTIDE SEQUENCE [LARGE SCALE GENOMIC DNA]</scope>
    <source>
        <strain evidence="3 6">52/13</strain>
    </source>
</reference>
<evidence type="ECO:0000256" key="1">
    <source>
        <dbReference type="ARBA" id="ARBA00022729"/>
    </source>
</evidence>
<reference evidence="4" key="2">
    <citation type="submission" date="2015-06" db="EMBL/GenBank/DDBJ databases">
        <authorList>
            <person name="Hoefler B.C."/>
            <person name="Straight P.D."/>
        </authorList>
    </citation>
    <scope>NUCLEOTIDE SEQUENCE [LARGE SCALE GENOMIC DNA]</scope>
    <source>
        <strain evidence="4">73/13</strain>
    </source>
</reference>
<evidence type="ECO:0000313" key="6">
    <source>
        <dbReference type="Proteomes" id="UP000811399"/>
    </source>
</evidence>
<dbReference type="AlphaFoldDB" id="A0A2G4R0N5"/>
<dbReference type="GeneID" id="77266490"/>
<dbReference type="InterPro" id="IPR005653">
    <property type="entry name" value="OstA-like_N"/>
</dbReference>
<dbReference type="OrthoDB" id="5373249at2"/>
<dbReference type="Proteomes" id="UP000811399">
    <property type="component" value="Unassembled WGS sequence"/>
</dbReference>
<dbReference type="Pfam" id="PF03968">
    <property type="entry name" value="LptD_N"/>
    <property type="match status" value="1"/>
</dbReference>
<accession>A0A2G4R0N5</accession>
<dbReference type="RefSeq" id="WP_099461982.1">
    <property type="nucleotide sequence ID" value="NZ_CP041617.1"/>
</dbReference>
<evidence type="ECO:0000313" key="4">
    <source>
        <dbReference type="EMBL" id="PHY90101.1"/>
    </source>
</evidence>
<keyword evidence="1" id="KW-0732">Signal</keyword>
<dbReference type="EMBL" id="LDWY01000076">
    <property type="protein sequence ID" value="PHY90101.1"/>
    <property type="molecule type" value="Genomic_DNA"/>
</dbReference>
<dbReference type="EMBL" id="VJYU01000012">
    <property type="protein sequence ID" value="MBS4241094.1"/>
    <property type="molecule type" value="Genomic_DNA"/>
</dbReference>
<comment type="caution">
    <text evidence="4">The sequence shown here is derived from an EMBL/GenBank/DDBJ whole genome shotgun (WGS) entry which is preliminary data.</text>
</comment>
<dbReference type="GO" id="GO:0015920">
    <property type="term" value="P:lipopolysaccharide transport"/>
    <property type="evidence" value="ECO:0007669"/>
    <property type="project" value="TreeGrafter"/>
</dbReference>
<keyword evidence="6" id="KW-1185">Reference proteome</keyword>
<dbReference type="Proteomes" id="UP000237472">
    <property type="component" value="Unassembled WGS sequence"/>
</dbReference>
<name>A0A2G4R0N5_9BACT</name>
<dbReference type="GO" id="GO:0009279">
    <property type="term" value="C:cell outer membrane"/>
    <property type="evidence" value="ECO:0007669"/>
    <property type="project" value="TreeGrafter"/>
</dbReference>
<organism evidence="4 5">
    <name type="scientific">Campylobacter vulpis</name>
    <dbReference type="NCBI Taxonomy" id="1655500"/>
    <lineage>
        <taxon>Bacteria</taxon>
        <taxon>Pseudomonadati</taxon>
        <taxon>Campylobacterota</taxon>
        <taxon>Epsilonproteobacteria</taxon>
        <taxon>Campylobacterales</taxon>
        <taxon>Campylobacteraceae</taxon>
        <taxon>Campylobacter</taxon>
    </lineage>
</organism>
<sequence length="154" mass="17602">MACRLIIGLFLSFNILLADKIEIKALNFYADENTGKSILSGNVIVSRGKDVLNAEELVIFMDKNRKPLRYEASKNPKFSINLKGKTYKGSGDKFIYNVAKDTYEINGNAFIHELNTDKKLYGDKIIVDRKANVYQVQSRQNKPARFVFELENDK</sequence>
<reference evidence="5" key="1">
    <citation type="submission" date="2015-06" db="EMBL/GenBank/DDBJ databases">
        <authorList>
            <person name="Parisi A."/>
            <person name="Chiara M."/>
            <person name="Florio D."/>
            <person name="Miccolupo A."/>
            <person name="Manzari C."/>
            <person name="Mion D."/>
            <person name="Caruso M."/>
            <person name="D'erchia A.M."/>
            <person name="Zanoni R."/>
        </authorList>
    </citation>
    <scope>NUCLEOTIDE SEQUENCE [LARGE SCALE GENOMIC DNA]</scope>
    <source>
        <strain evidence="5">73/13</strain>
    </source>
</reference>
<reference evidence="3" key="3">
    <citation type="submission" date="2019-07" db="EMBL/GenBank/DDBJ databases">
        <authorList>
            <person name="Miller W.G."/>
        </authorList>
    </citation>
    <scope>NUCLEOTIDE SEQUENCE</scope>
    <source>
        <strain evidence="3">52/13</strain>
    </source>
</reference>
<feature type="domain" description="Organic solvent tolerance-like N-terminal" evidence="2">
    <location>
        <begin position="22"/>
        <end position="132"/>
    </location>
</feature>
<dbReference type="GO" id="GO:0017089">
    <property type="term" value="F:glycolipid transfer activity"/>
    <property type="evidence" value="ECO:0007669"/>
    <property type="project" value="TreeGrafter"/>
</dbReference>
<gene>
    <name evidence="4" type="ORF">AA994_06100</name>
    <name evidence="3" type="ORF">CVU5213_05070</name>
</gene>
<dbReference type="Gene3D" id="2.60.450.10">
    <property type="entry name" value="Lipopolysaccharide (LPS) transport protein A like domain"/>
    <property type="match status" value="1"/>
</dbReference>
<dbReference type="PANTHER" id="PTHR36504">
    <property type="entry name" value="LIPOPOLYSACCHARIDE EXPORT SYSTEM PROTEIN LPTA"/>
    <property type="match status" value="1"/>
</dbReference>
<evidence type="ECO:0000313" key="3">
    <source>
        <dbReference type="EMBL" id="MBS4241094.1"/>
    </source>
</evidence>
<evidence type="ECO:0000313" key="5">
    <source>
        <dbReference type="Proteomes" id="UP000237472"/>
    </source>
</evidence>
<dbReference type="GO" id="GO:0030288">
    <property type="term" value="C:outer membrane-bounded periplasmic space"/>
    <property type="evidence" value="ECO:0007669"/>
    <property type="project" value="TreeGrafter"/>
</dbReference>
<proteinExistence type="predicted"/>
<dbReference type="PANTHER" id="PTHR36504:SF1">
    <property type="entry name" value="LIPOPOLYSACCHARIDE EXPORT SYSTEM PROTEIN LPTA"/>
    <property type="match status" value="1"/>
</dbReference>
<dbReference type="InterPro" id="IPR052037">
    <property type="entry name" value="LPS_export_LptA"/>
</dbReference>
<protein>
    <submittedName>
        <fullName evidence="4">Organic solvent tolerance protein OstA</fullName>
    </submittedName>
</protein>